<feature type="transmembrane region" description="Helical" evidence="1">
    <location>
        <begin position="78"/>
        <end position="96"/>
    </location>
</feature>
<comment type="caution">
    <text evidence="2">The sequence shown here is derived from an EMBL/GenBank/DDBJ whole genome shotgun (WGS) entry which is preliminary data.</text>
</comment>
<dbReference type="AlphaFoldDB" id="A0AAD5QQF9"/>
<sequence length="204" mass="23212">MFSACNAMKDAIKDADQPDRGTLSTFPHFHSKYKCCCETVHVKQGTLIIGIVCSIFTLFGLFSMIFSRESIEMVMFELVYLALDAITLVLLFVAILKDKKIFLIPFFLNQIVSVLLCSVLAILCIWAFVDPENFVGVMIEDSIISKEEMEMEKSYPEAQGTMFVRLTAAFLATAFTLILCLTFWWLVVVYRWVSLHSLVRNTSK</sequence>
<accession>A0AAD5QQF9</accession>
<dbReference type="EMBL" id="JAHQIW010003955">
    <property type="protein sequence ID" value="KAJ1360778.1"/>
    <property type="molecule type" value="Genomic_DNA"/>
</dbReference>
<keyword evidence="3" id="KW-1185">Reference proteome</keyword>
<feature type="transmembrane region" description="Helical" evidence="1">
    <location>
        <begin position="103"/>
        <end position="129"/>
    </location>
</feature>
<feature type="transmembrane region" description="Helical" evidence="1">
    <location>
        <begin position="163"/>
        <end position="190"/>
    </location>
</feature>
<dbReference type="Pfam" id="PF25093">
    <property type="entry name" value="DUF7807"/>
    <property type="match status" value="1"/>
</dbReference>
<keyword evidence="1" id="KW-0812">Transmembrane</keyword>
<evidence type="ECO:0000313" key="2">
    <source>
        <dbReference type="EMBL" id="KAJ1360778.1"/>
    </source>
</evidence>
<protein>
    <submittedName>
        <fullName evidence="2">Uncharacterized protein</fullName>
    </submittedName>
</protein>
<gene>
    <name evidence="2" type="ORF">KIN20_019836</name>
</gene>
<dbReference type="PANTHER" id="PTHR34851">
    <property type="entry name" value="PROTEIN CBG05235-RELATED"/>
    <property type="match status" value="1"/>
</dbReference>
<dbReference type="InterPro" id="IPR056709">
    <property type="entry name" value="DUF7807"/>
</dbReference>
<dbReference type="Proteomes" id="UP001196413">
    <property type="component" value="Unassembled WGS sequence"/>
</dbReference>
<evidence type="ECO:0000256" key="1">
    <source>
        <dbReference type="SAM" id="Phobius"/>
    </source>
</evidence>
<organism evidence="2 3">
    <name type="scientific">Parelaphostrongylus tenuis</name>
    <name type="common">Meningeal worm</name>
    <dbReference type="NCBI Taxonomy" id="148309"/>
    <lineage>
        <taxon>Eukaryota</taxon>
        <taxon>Metazoa</taxon>
        <taxon>Ecdysozoa</taxon>
        <taxon>Nematoda</taxon>
        <taxon>Chromadorea</taxon>
        <taxon>Rhabditida</taxon>
        <taxon>Rhabditina</taxon>
        <taxon>Rhabditomorpha</taxon>
        <taxon>Strongyloidea</taxon>
        <taxon>Metastrongylidae</taxon>
        <taxon>Parelaphostrongylus</taxon>
    </lineage>
</organism>
<keyword evidence="1" id="KW-0472">Membrane</keyword>
<reference evidence="2" key="1">
    <citation type="submission" date="2021-06" db="EMBL/GenBank/DDBJ databases">
        <title>Parelaphostrongylus tenuis whole genome reference sequence.</title>
        <authorList>
            <person name="Garwood T.J."/>
            <person name="Larsen P.A."/>
            <person name="Fountain-Jones N.M."/>
            <person name="Garbe J.R."/>
            <person name="Macchietto M.G."/>
            <person name="Kania S.A."/>
            <person name="Gerhold R.W."/>
            <person name="Richards J.E."/>
            <person name="Wolf T.M."/>
        </authorList>
    </citation>
    <scope>NUCLEOTIDE SEQUENCE</scope>
    <source>
        <strain evidence="2">MNPRO001-30</strain>
        <tissue evidence="2">Meninges</tissue>
    </source>
</reference>
<keyword evidence="1" id="KW-1133">Transmembrane helix</keyword>
<feature type="transmembrane region" description="Helical" evidence="1">
    <location>
        <begin position="47"/>
        <end position="66"/>
    </location>
</feature>
<name>A0AAD5QQF9_PARTN</name>
<evidence type="ECO:0000313" key="3">
    <source>
        <dbReference type="Proteomes" id="UP001196413"/>
    </source>
</evidence>
<dbReference type="PANTHER" id="PTHR34851:SF5">
    <property type="entry name" value="MARVEL DOMAIN-CONTAINING PROTEIN"/>
    <property type="match status" value="1"/>
</dbReference>
<proteinExistence type="predicted"/>